<keyword evidence="3 6" id="KW-0378">Hydrolase</keyword>
<keyword evidence="4 6" id="KW-0347">Helicase</keyword>
<dbReference type="InterPro" id="IPR014001">
    <property type="entry name" value="Helicase_ATP-bd"/>
</dbReference>
<dbReference type="GO" id="GO:0016787">
    <property type="term" value="F:hydrolase activity"/>
    <property type="evidence" value="ECO:0007669"/>
    <property type="project" value="UniProtKB-KW"/>
</dbReference>
<evidence type="ECO:0000313" key="10">
    <source>
        <dbReference type="EMBL" id="RCK79844.1"/>
    </source>
</evidence>
<dbReference type="GO" id="GO:0003723">
    <property type="term" value="F:RNA binding"/>
    <property type="evidence" value="ECO:0007669"/>
    <property type="project" value="TreeGrafter"/>
</dbReference>
<dbReference type="GO" id="GO:0003724">
    <property type="term" value="F:RNA helicase activity"/>
    <property type="evidence" value="ECO:0007669"/>
    <property type="project" value="UniProtKB-EC"/>
</dbReference>
<dbReference type="PANTHER" id="PTHR47963">
    <property type="entry name" value="DEAD-BOX ATP-DEPENDENT RNA HELICASE 47, MITOCHONDRIAL"/>
    <property type="match status" value="1"/>
</dbReference>
<dbReference type="Pfam" id="PF00271">
    <property type="entry name" value="Helicase_C"/>
    <property type="match status" value="1"/>
</dbReference>
<dbReference type="SUPFAM" id="SSF52540">
    <property type="entry name" value="P-loop containing nucleoside triphosphate hydrolases"/>
    <property type="match status" value="1"/>
</dbReference>
<feature type="region of interest" description="Disordered" evidence="7">
    <location>
        <begin position="1"/>
        <end position="27"/>
    </location>
</feature>
<evidence type="ECO:0000256" key="2">
    <source>
        <dbReference type="ARBA" id="ARBA00022741"/>
    </source>
</evidence>
<keyword evidence="2 6" id="KW-0547">Nucleotide-binding</keyword>
<evidence type="ECO:0000256" key="4">
    <source>
        <dbReference type="ARBA" id="ARBA00022806"/>
    </source>
</evidence>
<proteinExistence type="inferred from homology"/>
<evidence type="ECO:0000256" key="3">
    <source>
        <dbReference type="ARBA" id="ARBA00022801"/>
    </source>
</evidence>
<dbReference type="Proteomes" id="UP000252355">
    <property type="component" value="Unassembled WGS sequence"/>
</dbReference>
<organism evidence="10 11">
    <name type="scientific">Candidatus Ozemobacter sibiricus</name>
    <dbReference type="NCBI Taxonomy" id="2268124"/>
    <lineage>
        <taxon>Bacteria</taxon>
        <taxon>Candidatus Ozemobacteria</taxon>
        <taxon>Candidatus Ozemobacterales</taxon>
        <taxon>Candidatus Ozemobacteraceae</taxon>
        <taxon>Candidatus Ozemobacter</taxon>
    </lineage>
</organism>
<evidence type="ECO:0000313" key="11">
    <source>
        <dbReference type="Proteomes" id="UP000252355"/>
    </source>
</evidence>
<dbReference type="InterPro" id="IPR000629">
    <property type="entry name" value="RNA-helicase_DEAD-box_CS"/>
</dbReference>
<dbReference type="Gene3D" id="3.40.50.300">
    <property type="entry name" value="P-loop containing nucleotide triphosphate hydrolases"/>
    <property type="match status" value="2"/>
</dbReference>
<dbReference type="EC" id="3.6.4.13" evidence="1"/>
<dbReference type="InterPro" id="IPR050547">
    <property type="entry name" value="DEAD_box_RNA_helicases"/>
</dbReference>
<name>A0A367ZNY7_9BACT</name>
<keyword evidence="5 6" id="KW-0067">ATP-binding</keyword>
<evidence type="ECO:0000256" key="7">
    <source>
        <dbReference type="SAM" id="MobiDB-lite"/>
    </source>
</evidence>
<evidence type="ECO:0000256" key="1">
    <source>
        <dbReference type="ARBA" id="ARBA00012552"/>
    </source>
</evidence>
<evidence type="ECO:0000259" key="8">
    <source>
        <dbReference type="PROSITE" id="PS51192"/>
    </source>
</evidence>
<dbReference type="InterPro" id="IPR001650">
    <property type="entry name" value="Helicase_C-like"/>
</dbReference>
<feature type="domain" description="Helicase ATP-binding" evidence="8">
    <location>
        <begin position="60"/>
        <end position="230"/>
    </location>
</feature>
<dbReference type="PROSITE" id="PS51192">
    <property type="entry name" value="HELICASE_ATP_BIND_1"/>
    <property type="match status" value="1"/>
</dbReference>
<feature type="domain" description="Helicase C-terminal" evidence="9">
    <location>
        <begin position="256"/>
        <end position="428"/>
    </location>
</feature>
<dbReference type="AlphaFoldDB" id="A0A367ZNY7"/>
<feature type="region of interest" description="Disordered" evidence="7">
    <location>
        <begin position="462"/>
        <end position="506"/>
    </location>
</feature>
<dbReference type="InterPro" id="IPR011545">
    <property type="entry name" value="DEAD/DEAH_box_helicase_dom"/>
</dbReference>
<dbReference type="CDD" id="cd00268">
    <property type="entry name" value="DEADc"/>
    <property type="match status" value="1"/>
</dbReference>
<dbReference type="SMART" id="SM00487">
    <property type="entry name" value="DEXDc"/>
    <property type="match status" value="1"/>
</dbReference>
<accession>A0A367ZNY7</accession>
<dbReference type="InterPro" id="IPR044742">
    <property type="entry name" value="DEAD/DEAH_RhlB"/>
</dbReference>
<evidence type="ECO:0000259" key="9">
    <source>
        <dbReference type="PROSITE" id="PS51194"/>
    </source>
</evidence>
<comment type="similarity">
    <text evidence="6">Belongs to the DEAD box helicase family.</text>
</comment>
<reference evidence="10 11" key="1">
    <citation type="submission" date="2018-05" db="EMBL/GenBank/DDBJ databases">
        <title>A metagenomic window into the 2 km-deep terrestrial subsurface aquifer revealed taxonomically and functionally diverse microbial community comprising novel uncultured bacterial lineages.</title>
        <authorList>
            <person name="Kadnikov V.V."/>
            <person name="Mardanov A.V."/>
            <person name="Beletsky A.V."/>
            <person name="Banks D."/>
            <person name="Pimenov N.V."/>
            <person name="Frank Y.A."/>
            <person name="Karnachuk O.V."/>
            <person name="Ravin N.V."/>
        </authorList>
    </citation>
    <scope>NUCLEOTIDE SEQUENCE [LARGE SCALE GENOMIC DNA]</scope>
    <source>
        <strain evidence="10">BY5</strain>
    </source>
</reference>
<sequence>MAGSSPSAAVTAPDAPAAAPDTPPAPAYPPFTFDDLPEPLRRAVAAAGWHAPMPVQAQVIPWLLDGRDIIVQSQTGSGKTGAFLLPLLCRIDPAKPVTQALILAPTRELALQVKAECDRLAGTLGVRSVAVYGGVGYGAQLQAFREGAHLVVGTPGRLLDHLGRKSLSLQHLRYLVIDEADELLSMGFWPDMRRIRAYLPRQRVSAMFSATMPGGVRLMAEEFLRQPEFIGLSADHVHVTEMDHVYYVVDPMQKDRVLMRILELENPASAIIFCNTKSEVEYLAAFLRRFGYDVDQISGDVSQKERENVMARLKKHTLRLMVATDVAARGIDVSHLEYVFIYDFPPDFEQYIHRAGRTARAGNRGVAVSLVSMVQEMDLKRAGKRYGVPFIKKNTPTEEEVQARLAERLLARLEARLRDLDSATRERMRGFSRLLQDLRDHEQGHEMLLMLLDETATRLRLEGRPEPLPSPEPRGATAAGDEMPMPAGGQGRRGHGRSRHRGRRRS</sequence>
<evidence type="ECO:0000256" key="5">
    <source>
        <dbReference type="ARBA" id="ARBA00022840"/>
    </source>
</evidence>
<dbReference type="PANTHER" id="PTHR47963:SF8">
    <property type="entry name" value="ATP-DEPENDENT RNA HELICASE DEAD"/>
    <property type="match status" value="1"/>
</dbReference>
<dbReference type="PROSITE" id="PS00039">
    <property type="entry name" value="DEAD_ATP_HELICASE"/>
    <property type="match status" value="1"/>
</dbReference>
<evidence type="ECO:0000256" key="6">
    <source>
        <dbReference type="RuleBase" id="RU000492"/>
    </source>
</evidence>
<dbReference type="InterPro" id="IPR027417">
    <property type="entry name" value="P-loop_NTPase"/>
</dbReference>
<dbReference type="EMBL" id="QOQW01000010">
    <property type="protein sequence ID" value="RCK79844.1"/>
    <property type="molecule type" value="Genomic_DNA"/>
</dbReference>
<protein>
    <recommendedName>
        <fullName evidence="1">RNA helicase</fullName>
        <ecNumber evidence="1">3.6.4.13</ecNumber>
    </recommendedName>
</protein>
<gene>
    <name evidence="10" type="ORF">OZSIB_3998</name>
</gene>
<dbReference type="SMART" id="SM00490">
    <property type="entry name" value="HELICc"/>
    <property type="match status" value="1"/>
</dbReference>
<dbReference type="CDD" id="cd18787">
    <property type="entry name" value="SF2_C_DEAD"/>
    <property type="match status" value="1"/>
</dbReference>
<feature type="compositionally biased region" description="Low complexity" evidence="7">
    <location>
        <begin position="1"/>
        <end position="20"/>
    </location>
</feature>
<dbReference type="Pfam" id="PF00270">
    <property type="entry name" value="DEAD"/>
    <property type="match status" value="1"/>
</dbReference>
<dbReference type="GO" id="GO:0005524">
    <property type="term" value="F:ATP binding"/>
    <property type="evidence" value="ECO:0007669"/>
    <property type="project" value="UniProtKB-KW"/>
</dbReference>
<dbReference type="PROSITE" id="PS51194">
    <property type="entry name" value="HELICASE_CTER"/>
    <property type="match status" value="1"/>
</dbReference>
<comment type="caution">
    <text evidence="10">The sequence shown here is derived from an EMBL/GenBank/DDBJ whole genome shotgun (WGS) entry which is preliminary data.</text>
</comment>
<feature type="compositionally biased region" description="Basic residues" evidence="7">
    <location>
        <begin position="492"/>
        <end position="506"/>
    </location>
</feature>